<name>A0A812UB82_SYMPI</name>
<dbReference type="OrthoDB" id="419564at2759"/>
<evidence type="ECO:0000313" key="2">
    <source>
        <dbReference type="Proteomes" id="UP000649617"/>
    </source>
</evidence>
<proteinExistence type="predicted"/>
<keyword evidence="2" id="KW-1185">Reference proteome</keyword>
<evidence type="ECO:0000313" key="1">
    <source>
        <dbReference type="EMBL" id="CAE7559781.1"/>
    </source>
</evidence>
<gene>
    <name evidence="1" type="ORF">SPIL2461_LOCUS14950</name>
</gene>
<organism evidence="1 2">
    <name type="scientific">Symbiodinium pilosum</name>
    <name type="common">Dinoflagellate</name>
    <dbReference type="NCBI Taxonomy" id="2952"/>
    <lineage>
        <taxon>Eukaryota</taxon>
        <taxon>Sar</taxon>
        <taxon>Alveolata</taxon>
        <taxon>Dinophyceae</taxon>
        <taxon>Suessiales</taxon>
        <taxon>Symbiodiniaceae</taxon>
        <taxon>Symbiodinium</taxon>
    </lineage>
</organism>
<dbReference type="Proteomes" id="UP000649617">
    <property type="component" value="Unassembled WGS sequence"/>
</dbReference>
<sequence>MALKFLAFATLAAAHKPIFDYTLAANCPICRQYGNSTIKEIYSTPGVQEGVHFQIHMGIRKGHDGQYECVLEEPGCPMTRYFLCAQHVANSTGTDIMRFMNCFNENPIVEPEDKGALVSRTHQCSTLANIEVPKVESCNTELGDQLLAEAESYFVNRFPEFSKPGPGPYGVPHVFINGVQVGPHGYARLSNYSNTMKLLCDAGLHSDVCGHEVMV</sequence>
<reference evidence="1" key="1">
    <citation type="submission" date="2021-02" db="EMBL/GenBank/DDBJ databases">
        <authorList>
            <person name="Dougan E. K."/>
            <person name="Rhodes N."/>
            <person name="Thang M."/>
            <person name="Chan C."/>
        </authorList>
    </citation>
    <scope>NUCLEOTIDE SEQUENCE</scope>
</reference>
<accession>A0A812UB82</accession>
<protein>
    <submittedName>
        <fullName evidence="1">Uncharacterized protein</fullName>
    </submittedName>
</protein>
<dbReference type="AlphaFoldDB" id="A0A812UB82"/>
<dbReference type="EMBL" id="CAJNIZ010035502">
    <property type="protein sequence ID" value="CAE7559781.1"/>
    <property type="molecule type" value="Genomic_DNA"/>
</dbReference>
<comment type="caution">
    <text evidence="1">The sequence shown here is derived from an EMBL/GenBank/DDBJ whole genome shotgun (WGS) entry which is preliminary data.</text>
</comment>